<dbReference type="AlphaFoldDB" id="A0A4Z2FE50"/>
<accession>A0A4Z2FE50</accession>
<reference evidence="1 2" key="1">
    <citation type="submission" date="2019-03" db="EMBL/GenBank/DDBJ databases">
        <title>First draft genome of Liparis tanakae, snailfish: a comprehensive survey of snailfish specific genes.</title>
        <authorList>
            <person name="Kim W."/>
            <person name="Song I."/>
            <person name="Jeong J.-H."/>
            <person name="Kim D."/>
            <person name="Kim S."/>
            <person name="Ryu S."/>
            <person name="Song J.Y."/>
            <person name="Lee S.K."/>
        </authorList>
    </citation>
    <scope>NUCLEOTIDE SEQUENCE [LARGE SCALE GENOMIC DNA]</scope>
    <source>
        <tissue evidence="1">Muscle</tissue>
    </source>
</reference>
<evidence type="ECO:0000313" key="2">
    <source>
        <dbReference type="Proteomes" id="UP000314294"/>
    </source>
</evidence>
<comment type="caution">
    <text evidence="1">The sequence shown here is derived from an EMBL/GenBank/DDBJ whole genome shotgun (WGS) entry which is preliminary data.</text>
</comment>
<dbReference type="Proteomes" id="UP000314294">
    <property type="component" value="Unassembled WGS sequence"/>
</dbReference>
<protein>
    <submittedName>
        <fullName evidence="1">Uncharacterized protein</fullName>
    </submittedName>
</protein>
<dbReference type="EMBL" id="SRLO01001305">
    <property type="protein sequence ID" value="TNN39155.1"/>
    <property type="molecule type" value="Genomic_DNA"/>
</dbReference>
<evidence type="ECO:0000313" key="1">
    <source>
        <dbReference type="EMBL" id="TNN39155.1"/>
    </source>
</evidence>
<keyword evidence="2" id="KW-1185">Reference proteome</keyword>
<gene>
    <name evidence="1" type="ORF">EYF80_050684</name>
</gene>
<organism evidence="1 2">
    <name type="scientific">Liparis tanakae</name>
    <name type="common">Tanaka's snailfish</name>
    <dbReference type="NCBI Taxonomy" id="230148"/>
    <lineage>
        <taxon>Eukaryota</taxon>
        <taxon>Metazoa</taxon>
        <taxon>Chordata</taxon>
        <taxon>Craniata</taxon>
        <taxon>Vertebrata</taxon>
        <taxon>Euteleostomi</taxon>
        <taxon>Actinopterygii</taxon>
        <taxon>Neopterygii</taxon>
        <taxon>Teleostei</taxon>
        <taxon>Neoteleostei</taxon>
        <taxon>Acanthomorphata</taxon>
        <taxon>Eupercaria</taxon>
        <taxon>Perciformes</taxon>
        <taxon>Cottioidei</taxon>
        <taxon>Cottales</taxon>
        <taxon>Liparidae</taxon>
        <taxon>Liparis</taxon>
    </lineage>
</organism>
<name>A0A4Z2FE50_9TELE</name>
<proteinExistence type="predicted"/>
<sequence>MCLCVGDVLVENGYRLGLAPARRIPKPQVGWVALLLSAPRVATRADTTVPPRRGARRAPPRHEVEAACRACQVQVSFNGVCPSFRGSSPGAPRLAELAAAAPGRLAAWLAPPRRLRPDNKSSG</sequence>